<dbReference type="InterPro" id="IPR016379">
    <property type="entry name" value="T3SS_Ca_resp_chp_LcrH/SycD_sub"/>
</dbReference>
<accession>A0A0C1E7I1</accession>
<organism evidence="4 5">
    <name type="scientific">Parachlamydia acanthamoebae</name>
    <dbReference type="NCBI Taxonomy" id="83552"/>
    <lineage>
        <taxon>Bacteria</taxon>
        <taxon>Pseudomonadati</taxon>
        <taxon>Chlamydiota</taxon>
        <taxon>Chlamydiia</taxon>
        <taxon>Parachlamydiales</taxon>
        <taxon>Parachlamydiaceae</taxon>
        <taxon>Parachlamydia</taxon>
    </lineage>
</organism>
<dbReference type="OMA" id="FHSAECH"/>
<evidence type="ECO:0000256" key="1">
    <source>
        <dbReference type="ARBA" id="ARBA00010244"/>
    </source>
</evidence>
<evidence type="ECO:0000313" key="4">
    <source>
        <dbReference type="EMBL" id="KIA76083.1"/>
    </source>
</evidence>
<gene>
    <name evidence="4" type="primary">scc2-A</name>
    <name evidence="4" type="ORF">DB43_AX00050</name>
</gene>
<protein>
    <submittedName>
        <fullName evidence="4">Type III secretion specific chlamydia chaperone 2</fullName>
    </submittedName>
</protein>
<dbReference type="RefSeq" id="WP_006341683.1">
    <property type="nucleotide sequence ID" value="NZ_BAWW01000066.1"/>
</dbReference>
<comment type="similarity">
    <text evidence="1">Belongs to the LcrH/SycD chaperone family.</text>
</comment>
<dbReference type="SUPFAM" id="SSF48452">
    <property type="entry name" value="TPR-like"/>
    <property type="match status" value="1"/>
</dbReference>
<sequence length="189" mass="21038">MKGEQSQIKKATAKVGAELKQEKVKEVKAATENVVKKGLAPKDLMGMSDAMVEGVYGQAYRLYNTGKYKEASHLFRLLIMLNATESKYSMGLAACYHMLKAYESAVQVYAICALLDPENPIPHYHSSDCYIQMGDKVSAMIALKMAQERAGNKPQYATLKDRTALTIKSLQKEIEKINKQIAEENQPIS</sequence>
<reference evidence="4 5" key="1">
    <citation type="journal article" date="2014" name="Mol. Biol. Evol.">
        <title>Massive expansion of Ubiquitination-related gene families within the Chlamydiae.</title>
        <authorList>
            <person name="Domman D."/>
            <person name="Collingro A."/>
            <person name="Lagkouvardos I."/>
            <person name="Gehre L."/>
            <person name="Weinmaier T."/>
            <person name="Rattei T."/>
            <person name="Subtil A."/>
            <person name="Horn M."/>
        </authorList>
    </citation>
    <scope>NUCLEOTIDE SEQUENCE [LARGE SCALE GENOMIC DNA]</scope>
    <source>
        <strain evidence="4 5">OEW1</strain>
    </source>
</reference>
<dbReference type="InterPro" id="IPR011716">
    <property type="entry name" value="TPR-3"/>
</dbReference>
<dbReference type="EMBL" id="JSAM01000133">
    <property type="protein sequence ID" value="KIA76083.1"/>
    <property type="molecule type" value="Genomic_DNA"/>
</dbReference>
<dbReference type="InterPro" id="IPR011990">
    <property type="entry name" value="TPR-like_helical_dom_sf"/>
</dbReference>
<dbReference type="Gene3D" id="1.25.40.10">
    <property type="entry name" value="Tetratricopeptide repeat domain"/>
    <property type="match status" value="1"/>
</dbReference>
<keyword evidence="3" id="KW-0175">Coiled coil</keyword>
<dbReference type="Pfam" id="PF07720">
    <property type="entry name" value="TPR_3"/>
    <property type="match status" value="1"/>
</dbReference>
<dbReference type="PIRSF" id="PIRSF003165">
    <property type="entry name" value="Chaperone_SicA"/>
    <property type="match status" value="1"/>
</dbReference>
<name>A0A0C1E7I1_9BACT</name>
<dbReference type="Pfam" id="PF14559">
    <property type="entry name" value="TPR_19"/>
    <property type="match status" value="1"/>
</dbReference>
<dbReference type="PATRIC" id="fig|83552.4.peg.2808"/>
<dbReference type="AlphaFoldDB" id="A0A0C1E7I1"/>
<evidence type="ECO:0000313" key="5">
    <source>
        <dbReference type="Proteomes" id="UP000031307"/>
    </source>
</evidence>
<evidence type="ECO:0000256" key="2">
    <source>
        <dbReference type="ARBA" id="ARBA00023186"/>
    </source>
</evidence>
<evidence type="ECO:0000256" key="3">
    <source>
        <dbReference type="SAM" id="Coils"/>
    </source>
</evidence>
<dbReference type="InterPro" id="IPR005415">
    <property type="entry name" value="T3SS_Ca_resp_chp_LcrH/SycD"/>
</dbReference>
<dbReference type="Proteomes" id="UP000031307">
    <property type="component" value="Unassembled WGS sequence"/>
</dbReference>
<dbReference type="NCBIfam" id="TIGR02552">
    <property type="entry name" value="LcrH_SycD"/>
    <property type="match status" value="1"/>
</dbReference>
<keyword evidence="2" id="KW-0143">Chaperone</keyword>
<proteinExistence type="inferred from homology"/>
<comment type="caution">
    <text evidence="4">The sequence shown here is derived from an EMBL/GenBank/DDBJ whole genome shotgun (WGS) entry which is preliminary data.</text>
</comment>
<feature type="coiled-coil region" evidence="3">
    <location>
        <begin position="160"/>
        <end position="187"/>
    </location>
</feature>
<dbReference type="PRINTS" id="PR01595">
    <property type="entry name" value="SYCDCHAPRONE"/>
</dbReference>